<reference evidence="1" key="1">
    <citation type="submission" date="2011-11" db="EMBL/GenBank/DDBJ databases">
        <authorList>
            <person name="Zhang L."/>
            <person name="Qian H."/>
            <person name="Sun Y."/>
            <person name="Liu C."/>
            <person name="Liu T."/>
        </authorList>
    </citation>
    <scope>NUCLEOTIDE SEQUENCE</scope>
</reference>
<keyword evidence="1" id="KW-0687">Ribonucleoprotein</keyword>
<keyword evidence="1" id="KW-0496">Mitochondrion</keyword>
<dbReference type="EMBL" id="JQ071938">
    <property type="protein sequence ID" value="AEX37515.1"/>
    <property type="molecule type" value="Genomic_DNA"/>
</dbReference>
<protein>
    <submittedName>
        <fullName evidence="1">Ribosomal protein L20</fullName>
    </submittedName>
</protein>
<gene>
    <name evidence="1" type="primary">rpl20</name>
    <name evidence="1" type="ORF">LEIZ40</name>
</gene>
<geneLocation type="mitochondrion" evidence="1"/>
<dbReference type="GO" id="GO:0005840">
    <property type="term" value="C:ribosome"/>
    <property type="evidence" value="ECO:0007669"/>
    <property type="project" value="UniProtKB-KW"/>
</dbReference>
<dbReference type="InterPro" id="IPR035566">
    <property type="entry name" value="Ribosomal_protein_bL20_C"/>
</dbReference>
<dbReference type="SUPFAM" id="SSF74731">
    <property type="entry name" value="Ribosomal protein L20"/>
    <property type="match status" value="1"/>
</dbReference>
<organism evidence="1">
    <name type="scientific">Gracilariopsis lemaneiformis</name>
    <name type="common">Red alga</name>
    <name type="synonym">Gracilaria lemaneiformis</name>
    <dbReference type="NCBI Taxonomy" id="2782"/>
    <lineage>
        <taxon>Eukaryota</taxon>
        <taxon>Rhodophyta</taxon>
        <taxon>Florideophyceae</taxon>
        <taxon>Rhodymeniophycidae</taxon>
        <taxon>Gracilariales</taxon>
        <taxon>Gracilariaceae</taxon>
        <taxon>Gracilariopsis</taxon>
    </lineage>
</organism>
<sequence length="80" mass="9788">MKKEIYKTKSRKQKKREFYKQNINHIKILSGKYNLFSFFEKKENIKLNKKILSELFITEIGSTFSLMQWNFRHHNSLKMG</sequence>
<name>I6NR56_GRALE</name>
<proteinExistence type="predicted"/>
<reference evidence="1" key="2">
    <citation type="journal article" date="2012" name="PLoS ONE">
        <title>Complete Sequences of the Mitochondrial DNA of the Wild Gracilariopsis lemaneiformis and Two Mutagenic Cultivated Breeds (Gracilariaceae, Rhodophyta).</title>
        <authorList>
            <person name="Zhang L."/>
            <person name="Wang X."/>
            <person name="Qian H."/>
            <person name="Chi S."/>
            <person name="Liu C."/>
            <person name="Liu T."/>
        </authorList>
    </citation>
    <scope>NUCLEOTIDE SEQUENCE</scope>
</reference>
<accession>I6NR56</accession>
<dbReference type="AlphaFoldDB" id="I6NR56"/>
<keyword evidence="1" id="KW-0689">Ribosomal protein</keyword>
<evidence type="ECO:0000313" key="1">
    <source>
        <dbReference type="EMBL" id="AEX37515.1"/>
    </source>
</evidence>